<evidence type="ECO:0000256" key="1">
    <source>
        <dbReference type="ARBA" id="ARBA00004651"/>
    </source>
</evidence>
<dbReference type="InterPro" id="IPR002781">
    <property type="entry name" value="TM_pro_TauE-like"/>
</dbReference>
<evidence type="ECO:0000256" key="4">
    <source>
        <dbReference type="ARBA" id="ARBA00022475"/>
    </source>
</evidence>
<evidence type="ECO:0000256" key="6">
    <source>
        <dbReference type="ARBA" id="ARBA00022989"/>
    </source>
</evidence>
<keyword evidence="5 8" id="KW-0812">Transmembrane</keyword>
<protein>
    <recommendedName>
        <fullName evidence="8">Probable membrane transporter protein</fullName>
    </recommendedName>
</protein>
<comment type="subcellular location">
    <subcellularLocation>
        <location evidence="1 8">Cell membrane</location>
        <topology evidence="1 8">Multi-pass membrane protein</topology>
    </subcellularLocation>
</comment>
<keyword evidence="6 8" id="KW-1133">Transmembrane helix</keyword>
<proteinExistence type="inferred from homology"/>
<keyword evidence="7 8" id="KW-0472">Membrane</keyword>
<keyword evidence="4 8" id="KW-1003">Cell membrane</keyword>
<feature type="transmembrane region" description="Helical" evidence="8">
    <location>
        <begin position="72"/>
        <end position="91"/>
    </location>
</feature>
<organism evidence="9 10">
    <name type="scientific">Clostridium thailandense</name>
    <dbReference type="NCBI Taxonomy" id="2794346"/>
    <lineage>
        <taxon>Bacteria</taxon>
        <taxon>Bacillati</taxon>
        <taxon>Bacillota</taxon>
        <taxon>Clostridia</taxon>
        <taxon>Eubacteriales</taxon>
        <taxon>Clostridiaceae</taxon>
        <taxon>Clostridium</taxon>
    </lineage>
</organism>
<evidence type="ECO:0000256" key="3">
    <source>
        <dbReference type="ARBA" id="ARBA00022448"/>
    </source>
</evidence>
<feature type="transmembrane region" description="Helical" evidence="8">
    <location>
        <begin position="229"/>
        <end position="250"/>
    </location>
</feature>
<dbReference type="PANTHER" id="PTHR30269">
    <property type="entry name" value="TRANSMEMBRANE PROTEIN YFCA"/>
    <property type="match status" value="1"/>
</dbReference>
<feature type="transmembrane region" description="Helical" evidence="8">
    <location>
        <begin position="201"/>
        <end position="217"/>
    </location>
</feature>
<accession>A0A949TGP2</accession>
<name>A0A949TGP2_9CLOT</name>
<evidence type="ECO:0000256" key="7">
    <source>
        <dbReference type="ARBA" id="ARBA00023136"/>
    </source>
</evidence>
<evidence type="ECO:0000313" key="10">
    <source>
        <dbReference type="Proteomes" id="UP000694308"/>
    </source>
</evidence>
<dbReference type="AlphaFoldDB" id="A0A949TGP2"/>
<dbReference type="RefSeq" id="WP_218319504.1">
    <property type="nucleotide sequence ID" value="NZ_JAEEGC010000025.1"/>
</dbReference>
<dbReference type="GO" id="GO:0005886">
    <property type="term" value="C:plasma membrane"/>
    <property type="evidence" value="ECO:0007669"/>
    <property type="project" value="UniProtKB-SubCell"/>
</dbReference>
<dbReference type="InterPro" id="IPR052017">
    <property type="entry name" value="TSUP"/>
</dbReference>
<sequence length="251" mass="26537">MFGNLIFLCTAGFFAAFVDSIAGGGGIISVPAYLLAGVPPHLSLGTNKFSSSCASFTSSVKFAKSGKVDFDILKILGPFTLVGAVLGVNTVLSISASYTNTIVLVLLLFVGIYSLFSKTTGLKDNFEGLTNKSKFSGILLAFSMGFYDGFFGPGVGSFLIFGLIKIFKFDFVRAGGNGKVLNFISNIASLLMFALRGQIDYKLGIPVAIFMILGAKFGTKVALDKGAKLMKPIFVTMALAVAVKMLYGIIK</sequence>
<keyword evidence="10" id="KW-1185">Reference proteome</keyword>
<comment type="similarity">
    <text evidence="2 8">Belongs to the 4-toluene sulfonate uptake permease (TSUP) (TC 2.A.102) family.</text>
</comment>
<evidence type="ECO:0000256" key="5">
    <source>
        <dbReference type="ARBA" id="ARBA00022692"/>
    </source>
</evidence>
<reference evidence="9" key="1">
    <citation type="submission" date="2020-12" db="EMBL/GenBank/DDBJ databases">
        <title>Clostridium thailandense sp. nov., a novel acetogenic bacterium isolated from peat land soil in Thailand.</title>
        <authorList>
            <person name="Chaikitkaew S."/>
            <person name="Birkeland N.K."/>
        </authorList>
    </citation>
    <scope>NUCLEOTIDE SEQUENCE</scope>
    <source>
        <strain evidence="9">PL3</strain>
    </source>
</reference>
<dbReference type="Proteomes" id="UP000694308">
    <property type="component" value="Unassembled WGS sequence"/>
</dbReference>
<gene>
    <name evidence="9" type="ORF">I6U48_06005</name>
</gene>
<feature type="transmembrane region" description="Helical" evidence="8">
    <location>
        <begin position="98"/>
        <end position="116"/>
    </location>
</feature>
<dbReference type="Pfam" id="PF01925">
    <property type="entry name" value="TauE"/>
    <property type="match status" value="1"/>
</dbReference>
<comment type="caution">
    <text evidence="9">The sequence shown here is derived from an EMBL/GenBank/DDBJ whole genome shotgun (WGS) entry which is preliminary data.</text>
</comment>
<keyword evidence="3" id="KW-0813">Transport</keyword>
<evidence type="ECO:0000256" key="8">
    <source>
        <dbReference type="RuleBase" id="RU363041"/>
    </source>
</evidence>
<evidence type="ECO:0000256" key="2">
    <source>
        <dbReference type="ARBA" id="ARBA00009142"/>
    </source>
</evidence>
<dbReference type="EMBL" id="JAEEGC010000025">
    <property type="protein sequence ID" value="MBV7272469.1"/>
    <property type="molecule type" value="Genomic_DNA"/>
</dbReference>
<feature type="transmembrane region" description="Helical" evidence="8">
    <location>
        <begin position="136"/>
        <end position="164"/>
    </location>
</feature>
<evidence type="ECO:0000313" key="9">
    <source>
        <dbReference type="EMBL" id="MBV7272469.1"/>
    </source>
</evidence>
<dbReference type="PANTHER" id="PTHR30269:SF0">
    <property type="entry name" value="MEMBRANE TRANSPORTER PROTEIN YFCA-RELATED"/>
    <property type="match status" value="1"/>
</dbReference>